<comment type="caution">
    <text evidence="1">The sequence shown here is derived from an EMBL/GenBank/DDBJ whole genome shotgun (WGS) entry which is preliminary data.</text>
</comment>
<evidence type="ECO:0000313" key="2">
    <source>
        <dbReference type="Proteomes" id="UP001454036"/>
    </source>
</evidence>
<accession>A0AAV3QCJ8</accession>
<protein>
    <submittedName>
        <fullName evidence="1">Uncharacterized protein</fullName>
    </submittedName>
</protein>
<reference evidence="1 2" key="1">
    <citation type="submission" date="2024-01" db="EMBL/GenBank/DDBJ databases">
        <title>The complete chloroplast genome sequence of Lithospermum erythrorhizon: insights into the phylogenetic relationship among Boraginaceae species and the maternal lineages of purple gromwells.</title>
        <authorList>
            <person name="Okada T."/>
            <person name="Watanabe K."/>
        </authorList>
    </citation>
    <scope>NUCLEOTIDE SEQUENCE [LARGE SCALE GENOMIC DNA]</scope>
</reference>
<keyword evidence="2" id="KW-1185">Reference proteome</keyword>
<dbReference type="AlphaFoldDB" id="A0AAV3QCJ8"/>
<dbReference type="Proteomes" id="UP001454036">
    <property type="component" value="Unassembled WGS sequence"/>
</dbReference>
<dbReference type="EMBL" id="BAABME010003819">
    <property type="protein sequence ID" value="GAA0160248.1"/>
    <property type="molecule type" value="Genomic_DNA"/>
</dbReference>
<proteinExistence type="predicted"/>
<evidence type="ECO:0000313" key="1">
    <source>
        <dbReference type="EMBL" id="GAA0160248.1"/>
    </source>
</evidence>
<gene>
    <name evidence="1" type="ORF">LIER_16843</name>
</gene>
<name>A0AAV3QCJ8_LITER</name>
<sequence>MASLFLLISEILRHEDFDFLMTMPTTSSGAVVKSNKSIPASASASASASSESKRVVKFSGDLMDGCKIAELQEDLSRVCVDLVWP</sequence>
<organism evidence="1 2">
    <name type="scientific">Lithospermum erythrorhizon</name>
    <name type="common">Purple gromwell</name>
    <name type="synonym">Lithospermum officinale var. erythrorhizon</name>
    <dbReference type="NCBI Taxonomy" id="34254"/>
    <lineage>
        <taxon>Eukaryota</taxon>
        <taxon>Viridiplantae</taxon>
        <taxon>Streptophyta</taxon>
        <taxon>Embryophyta</taxon>
        <taxon>Tracheophyta</taxon>
        <taxon>Spermatophyta</taxon>
        <taxon>Magnoliopsida</taxon>
        <taxon>eudicotyledons</taxon>
        <taxon>Gunneridae</taxon>
        <taxon>Pentapetalae</taxon>
        <taxon>asterids</taxon>
        <taxon>lamiids</taxon>
        <taxon>Boraginales</taxon>
        <taxon>Boraginaceae</taxon>
        <taxon>Boraginoideae</taxon>
        <taxon>Lithospermeae</taxon>
        <taxon>Lithospermum</taxon>
    </lineage>
</organism>